<dbReference type="PANTHER" id="PTHR33295:SF7">
    <property type="entry name" value="ATPASE"/>
    <property type="match status" value="1"/>
</dbReference>
<evidence type="ECO:0008006" key="5">
    <source>
        <dbReference type="Google" id="ProtNLM"/>
    </source>
</evidence>
<dbReference type="Pfam" id="PF13173">
    <property type="entry name" value="AAA_14"/>
    <property type="match status" value="1"/>
</dbReference>
<name>A0A1M6K0P3_PSEXY</name>
<keyword evidence="4" id="KW-1185">Reference proteome</keyword>
<reference evidence="3 4" key="1">
    <citation type="submission" date="2016-11" db="EMBL/GenBank/DDBJ databases">
        <authorList>
            <person name="Jaros S."/>
            <person name="Januszkiewicz K."/>
            <person name="Wedrychowicz H."/>
        </authorList>
    </citation>
    <scope>NUCLEOTIDE SEQUENCE [LARGE SCALE GENOMIC DNA]</scope>
    <source>
        <strain evidence="3 4">DSM 14809</strain>
    </source>
</reference>
<proteinExistence type="predicted"/>
<dbReference type="PANTHER" id="PTHR33295">
    <property type="entry name" value="ATPASE"/>
    <property type="match status" value="1"/>
</dbReference>
<feature type="domain" description="AAA" evidence="1">
    <location>
        <begin position="19"/>
        <end position="150"/>
    </location>
</feature>
<dbReference type="Proteomes" id="UP000184185">
    <property type="component" value="Unassembled WGS sequence"/>
</dbReference>
<accession>A0A1M6K0P3</accession>
<dbReference type="InterPro" id="IPR025420">
    <property type="entry name" value="DUF4143"/>
</dbReference>
<dbReference type="OrthoDB" id="9801806at2"/>
<evidence type="ECO:0000313" key="3">
    <source>
        <dbReference type="EMBL" id="SHJ52487.1"/>
    </source>
</evidence>
<sequence>MLKRRIFPEILSWIEKDHKHALLVTGARQIGKTYLIRAALEESKSDYVELNFIKNPEFVNLFKGITSINEFYDRLTTVVSGLKLGETIVFLDEVQECKDIMTWLKFLVEDKKYRFVLSGSLLGVELSDLRSAPVGYLHTIDMYPMDLFEFFTALGVKDSTLKLIEESYEKREPIDEFIHNQLMKVFDLYLIIGGMPEAVQKYIDTNDISKVAAVQEDIIRQYKSDFTKYEEKSKLQLREIYEAIPSELEEKNKRFFISHIDGKISFDRVKNNFIWLKNAGVALPVYNITEPKAPLKISEKRNLFKLFLSDVGLLTSMYSNTVRLNILEGSNNINNGGIYENVVAQELFSRGIKTYYFNSKKQGELDFVIELKGKALPIEVKSGKDYDKHSALSNCTNDENYDIPEAFVLCNGNVSKKEHITNLPIYMMGCIKEESIDGLVYKLDLQGI</sequence>
<dbReference type="RefSeq" id="WP_072919008.1">
    <property type="nucleotide sequence ID" value="NZ_FQYQ01000027.1"/>
</dbReference>
<evidence type="ECO:0000259" key="1">
    <source>
        <dbReference type="Pfam" id="PF13173"/>
    </source>
</evidence>
<protein>
    <recommendedName>
        <fullName evidence="5">AAA+ ATPase domain-containing protein</fullName>
    </recommendedName>
</protein>
<dbReference type="InterPro" id="IPR027417">
    <property type="entry name" value="P-loop_NTPase"/>
</dbReference>
<evidence type="ECO:0000259" key="2">
    <source>
        <dbReference type="Pfam" id="PF13635"/>
    </source>
</evidence>
<dbReference type="AlphaFoldDB" id="A0A1M6K0P3"/>
<gene>
    <name evidence="3" type="ORF">SAMN02745725_02742</name>
</gene>
<dbReference type="SUPFAM" id="SSF52540">
    <property type="entry name" value="P-loop containing nucleoside triphosphate hydrolases"/>
    <property type="match status" value="1"/>
</dbReference>
<organism evidence="3 4">
    <name type="scientific">Pseudobutyrivibrio xylanivorans DSM 14809</name>
    <dbReference type="NCBI Taxonomy" id="1123012"/>
    <lineage>
        <taxon>Bacteria</taxon>
        <taxon>Bacillati</taxon>
        <taxon>Bacillota</taxon>
        <taxon>Clostridia</taxon>
        <taxon>Lachnospirales</taxon>
        <taxon>Lachnospiraceae</taxon>
        <taxon>Pseudobutyrivibrio</taxon>
    </lineage>
</organism>
<feature type="domain" description="DUF4143" evidence="2">
    <location>
        <begin position="224"/>
        <end position="383"/>
    </location>
</feature>
<evidence type="ECO:0000313" key="4">
    <source>
        <dbReference type="Proteomes" id="UP000184185"/>
    </source>
</evidence>
<dbReference type="EMBL" id="FQYQ01000027">
    <property type="protein sequence ID" value="SHJ52487.1"/>
    <property type="molecule type" value="Genomic_DNA"/>
</dbReference>
<dbReference type="InterPro" id="IPR041682">
    <property type="entry name" value="AAA_14"/>
</dbReference>
<dbReference type="Pfam" id="PF13635">
    <property type="entry name" value="DUF4143"/>
    <property type="match status" value="1"/>
</dbReference>
<dbReference type="Gene3D" id="3.40.50.300">
    <property type="entry name" value="P-loop containing nucleotide triphosphate hydrolases"/>
    <property type="match status" value="1"/>
</dbReference>